<dbReference type="Gene3D" id="1.10.10.10">
    <property type="entry name" value="Winged helix-like DNA-binding domain superfamily/Winged helix DNA-binding domain"/>
    <property type="match status" value="1"/>
</dbReference>
<sequence length="239" mass="25334">MTQHERAAQIFVELADRLVIEFDVLDLLHTVAQRCVDLLHVSAAGLVLAGHDGVRGLVATSSEQPELLDLLQLQAEQGPGAECLSRGEPILCGDLGRQRESWPDFAPAALDAGYAAAHAVPMRLNGHTIGTMNLLSERATGLVSSNATLAQALADVATVGVMQQRAAGNRQLLADQLQATLNARIAVEQAKGVLAELLDLPVTDAFSLLHERAKSSGESLQSLAARVVDSRGQAWRSSP</sequence>
<evidence type="ECO:0000256" key="2">
    <source>
        <dbReference type="ARBA" id="ARBA00023163"/>
    </source>
</evidence>
<dbReference type="Pfam" id="PF03861">
    <property type="entry name" value="ANTAR"/>
    <property type="match status" value="1"/>
</dbReference>
<accession>A0A7W0HNW6</accession>
<dbReference type="Pfam" id="PF13185">
    <property type="entry name" value="GAF_2"/>
    <property type="match status" value="1"/>
</dbReference>
<dbReference type="SUPFAM" id="SSF55781">
    <property type="entry name" value="GAF domain-like"/>
    <property type="match status" value="1"/>
</dbReference>
<organism evidence="4 5">
    <name type="scientific">Nonomuraea soli</name>
    <dbReference type="NCBI Taxonomy" id="1032476"/>
    <lineage>
        <taxon>Bacteria</taxon>
        <taxon>Bacillati</taxon>
        <taxon>Actinomycetota</taxon>
        <taxon>Actinomycetes</taxon>
        <taxon>Streptosporangiales</taxon>
        <taxon>Streptosporangiaceae</taxon>
        <taxon>Nonomuraea</taxon>
    </lineage>
</organism>
<dbReference type="Proteomes" id="UP000530928">
    <property type="component" value="Unassembled WGS sequence"/>
</dbReference>
<dbReference type="Gene3D" id="3.30.450.40">
    <property type="match status" value="1"/>
</dbReference>
<evidence type="ECO:0000313" key="4">
    <source>
        <dbReference type="EMBL" id="MBA2890006.1"/>
    </source>
</evidence>
<protein>
    <submittedName>
        <fullName evidence="4">Transcriptional regulator with GAF, ATPase, and Fis domain</fullName>
    </submittedName>
</protein>
<dbReference type="InterPro" id="IPR029016">
    <property type="entry name" value="GAF-like_dom_sf"/>
</dbReference>
<reference evidence="4 5" key="1">
    <citation type="submission" date="2020-07" db="EMBL/GenBank/DDBJ databases">
        <title>Genomic Encyclopedia of Type Strains, Phase IV (KMG-IV): sequencing the most valuable type-strain genomes for metagenomic binning, comparative biology and taxonomic classification.</title>
        <authorList>
            <person name="Goeker M."/>
        </authorList>
    </citation>
    <scope>NUCLEOTIDE SEQUENCE [LARGE SCALE GENOMIC DNA]</scope>
    <source>
        <strain evidence="4 5">DSM 45533</strain>
    </source>
</reference>
<dbReference type="EMBL" id="JACDUR010000001">
    <property type="protein sequence ID" value="MBA2890006.1"/>
    <property type="molecule type" value="Genomic_DNA"/>
</dbReference>
<evidence type="ECO:0000256" key="1">
    <source>
        <dbReference type="ARBA" id="ARBA00023015"/>
    </source>
</evidence>
<dbReference type="SMART" id="SM01012">
    <property type="entry name" value="ANTAR"/>
    <property type="match status" value="1"/>
</dbReference>
<name>A0A7W0HNW6_9ACTN</name>
<feature type="domain" description="ANTAR" evidence="3">
    <location>
        <begin position="167"/>
        <end position="228"/>
    </location>
</feature>
<evidence type="ECO:0000259" key="3">
    <source>
        <dbReference type="PROSITE" id="PS50921"/>
    </source>
</evidence>
<dbReference type="GO" id="GO:0003723">
    <property type="term" value="F:RNA binding"/>
    <property type="evidence" value="ECO:0007669"/>
    <property type="project" value="InterPro"/>
</dbReference>
<gene>
    <name evidence="4" type="ORF">HNR30_001341</name>
</gene>
<comment type="caution">
    <text evidence="4">The sequence shown here is derived from an EMBL/GenBank/DDBJ whole genome shotgun (WGS) entry which is preliminary data.</text>
</comment>
<dbReference type="PIRSF" id="PIRSF036625">
    <property type="entry name" value="GAF_ANTAR"/>
    <property type="match status" value="1"/>
</dbReference>
<dbReference type="PROSITE" id="PS50921">
    <property type="entry name" value="ANTAR"/>
    <property type="match status" value="1"/>
</dbReference>
<dbReference type="InterPro" id="IPR003018">
    <property type="entry name" value="GAF"/>
</dbReference>
<dbReference type="InterPro" id="IPR012074">
    <property type="entry name" value="GAF_ANTAR"/>
</dbReference>
<evidence type="ECO:0000313" key="5">
    <source>
        <dbReference type="Proteomes" id="UP000530928"/>
    </source>
</evidence>
<dbReference type="InterPro" id="IPR036388">
    <property type="entry name" value="WH-like_DNA-bd_sf"/>
</dbReference>
<dbReference type="RefSeq" id="WP_181608736.1">
    <property type="nucleotide sequence ID" value="NZ_BAABAM010000001.1"/>
</dbReference>
<keyword evidence="2" id="KW-0804">Transcription</keyword>
<proteinExistence type="predicted"/>
<dbReference type="AlphaFoldDB" id="A0A7W0HNW6"/>
<keyword evidence="1" id="KW-0805">Transcription regulation</keyword>
<dbReference type="InterPro" id="IPR005561">
    <property type="entry name" value="ANTAR"/>
</dbReference>
<keyword evidence="5" id="KW-1185">Reference proteome</keyword>